<dbReference type="EMBL" id="CP050063">
    <property type="protein sequence ID" value="QIP13052.1"/>
    <property type="molecule type" value="Genomic_DNA"/>
</dbReference>
<proteinExistence type="predicted"/>
<dbReference type="AlphaFoldDB" id="A0A6G9AKQ5"/>
<gene>
    <name evidence="1" type="ORF">G8759_10645</name>
</gene>
<organism evidence="1 2">
    <name type="scientific">Spirosoma aureum</name>
    <dbReference type="NCBI Taxonomy" id="2692134"/>
    <lineage>
        <taxon>Bacteria</taxon>
        <taxon>Pseudomonadati</taxon>
        <taxon>Bacteroidota</taxon>
        <taxon>Cytophagia</taxon>
        <taxon>Cytophagales</taxon>
        <taxon>Cytophagaceae</taxon>
        <taxon>Spirosoma</taxon>
    </lineage>
</organism>
<name>A0A6G9AKQ5_9BACT</name>
<dbReference type="RefSeq" id="WP_167207756.1">
    <property type="nucleotide sequence ID" value="NZ_CP050063.1"/>
</dbReference>
<protein>
    <submittedName>
        <fullName evidence="1">Uncharacterized protein</fullName>
    </submittedName>
</protein>
<reference evidence="1 2" key="1">
    <citation type="submission" date="2020-03" db="EMBL/GenBank/DDBJ databases">
        <authorList>
            <person name="Kim M.K."/>
        </authorList>
    </citation>
    <scope>NUCLEOTIDE SEQUENCE [LARGE SCALE GENOMIC DNA]</scope>
    <source>
        <strain evidence="1 2">BT328</strain>
    </source>
</reference>
<dbReference type="Proteomes" id="UP000501802">
    <property type="component" value="Chromosome"/>
</dbReference>
<dbReference type="KEGG" id="spib:G8759_10645"/>
<sequence length="65" mass="7704">MTSIIELERQEHEEIQKRMVAVAKCMLKSKQQLQQEIRDDLRKPEVKAAIYELKKRNAEHTQKGV</sequence>
<accession>A0A6G9AKQ5</accession>
<keyword evidence="2" id="KW-1185">Reference proteome</keyword>
<evidence type="ECO:0000313" key="2">
    <source>
        <dbReference type="Proteomes" id="UP000501802"/>
    </source>
</evidence>
<evidence type="ECO:0000313" key="1">
    <source>
        <dbReference type="EMBL" id="QIP13052.1"/>
    </source>
</evidence>